<protein>
    <recommendedName>
        <fullName evidence="3">Sulfotransferase</fullName>
        <ecNumber evidence="3">2.8.2.-</ecNumber>
    </recommendedName>
</protein>
<keyword evidence="2 3" id="KW-0808">Transferase</keyword>
<evidence type="ECO:0000256" key="1">
    <source>
        <dbReference type="ARBA" id="ARBA00005771"/>
    </source>
</evidence>
<comment type="similarity">
    <text evidence="1 3">Belongs to the sulfotransferase 1 family.</text>
</comment>
<organism evidence="5 6">
    <name type="scientific">Dovyalis caffra</name>
    <dbReference type="NCBI Taxonomy" id="77055"/>
    <lineage>
        <taxon>Eukaryota</taxon>
        <taxon>Viridiplantae</taxon>
        <taxon>Streptophyta</taxon>
        <taxon>Embryophyta</taxon>
        <taxon>Tracheophyta</taxon>
        <taxon>Spermatophyta</taxon>
        <taxon>Magnoliopsida</taxon>
        <taxon>eudicotyledons</taxon>
        <taxon>Gunneridae</taxon>
        <taxon>Pentapetalae</taxon>
        <taxon>rosids</taxon>
        <taxon>fabids</taxon>
        <taxon>Malpighiales</taxon>
        <taxon>Salicaceae</taxon>
        <taxon>Flacourtieae</taxon>
        <taxon>Dovyalis</taxon>
    </lineage>
</organism>
<keyword evidence="6" id="KW-1185">Reference proteome</keyword>
<evidence type="ECO:0000313" key="6">
    <source>
        <dbReference type="Proteomes" id="UP001314170"/>
    </source>
</evidence>
<dbReference type="Proteomes" id="UP001314170">
    <property type="component" value="Unassembled WGS sequence"/>
</dbReference>
<evidence type="ECO:0000259" key="4">
    <source>
        <dbReference type="Pfam" id="PF00685"/>
    </source>
</evidence>
<comment type="caution">
    <text evidence="5">The sequence shown here is derived from an EMBL/GenBank/DDBJ whole genome shotgun (WGS) entry which is preliminary data.</text>
</comment>
<dbReference type="AlphaFoldDB" id="A0AAV1RJB7"/>
<dbReference type="InterPro" id="IPR000863">
    <property type="entry name" value="Sulfotransferase_dom"/>
</dbReference>
<reference evidence="5 6" key="1">
    <citation type="submission" date="2024-01" db="EMBL/GenBank/DDBJ databases">
        <authorList>
            <person name="Waweru B."/>
        </authorList>
    </citation>
    <scope>NUCLEOTIDE SEQUENCE [LARGE SCALE GENOMIC DNA]</scope>
</reference>
<accession>A0AAV1RJB7</accession>
<dbReference type="Pfam" id="PF00685">
    <property type="entry name" value="Sulfotransfer_1"/>
    <property type="match status" value="1"/>
</dbReference>
<dbReference type="Gene3D" id="3.40.50.300">
    <property type="entry name" value="P-loop containing nucleotide triphosphate hydrolases"/>
    <property type="match status" value="1"/>
</dbReference>
<dbReference type="SUPFAM" id="SSF52540">
    <property type="entry name" value="P-loop containing nucleoside triphosphate hydrolases"/>
    <property type="match status" value="1"/>
</dbReference>
<evidence type="ECO:0000256" key="2">
    <source>
        <dbReference type="ARBA" id="ARBA00022679"/>
    </source>
</evidence>
<dbReference type="EC" id="2.8.2.-" evidence="3"/>
<sequence length="316" mass="36479">MENGGSNEDYDSSLPVEKWCGDEKLYQWKGFWFRLQYLPGTQQVLDHFKPLPTDVILASFPKTGTTWLKALLYSVINRSSRDSLKTNHPHMLVPTLEIQLYDGTQPQSFSSFASTNSPAARIFATHLPYQILADTVKPSDCRMVYVTRNPKDTLISFWQFVLKSTSYEDPWPLEVAVKKFCSGLIPFGPYYDHVLGYWRESLERPEQVFFITYEELKDEPKPHVKRLAEFLGNPFNGDGEEEVLDEIVGNCSFEKLSNYEVNKSSEHTQWMNLPFSSFFRKGDVGDHINYLNNEMLESIDAITREKFHGSGFMYGI</sequence>
<dbReference type="PANTHER" id="PTHR11783">
    <property type="entry name" value="SULFOTRANSFERASE SULT"/>
    <property type="match status" value="1"/>
</dbReference>
<feature type="domain" description="Sulfotransferase" evidence="4">
    <location>
        <begin position="52"/>
        <end position="311"/>
    </location>
</feature>
<gene>
    <name evidence="5" type="ORF">DCAF_LOCUS10310</name>
</gene>
<dbReference type="GO" id="GO:0008146">
    <property type="term" value="F:sulfotransferase activity"/>
    <property type="evidence" value="ECO:0007669"/>
    <property type="project" value="InterPro"/>
</dbReference>
<dbReference type="InterPro" id="IPR027417">
    <property type="entry name" value="P-loop_NTPase"/>
</dbReference>
<evidence type="ECO:0000313" key="5">
    <source>
        <dbReference type="EMBL" id="CAK7335301.1"/>
    </source>
</evidence>
<name>A0AAV1RJB7_9ROSI</name>
<dbReference type="EMBL" id="CAWUPB010000957">
    <property type="protein sequence ID" value="CAK7335301.1"/>
    <property type="molecule type" value="Genomic_DNA"/>
</dbReference>
<evidence type="ECO:0000256" key="3">
    <source>
        <dbReference type="RuleBase" id="RU361155"/>
    </source>
</evidence>
<proteinExistence type="inferred from homology"/>